<dbReference type="EMBL" id="UINC01057928">
    <property type="protein sequence ID" value="SVB79611.1"/>
    <property type="molecule type" value="Genomic_DNA"/>
</dbReference>
<feature type="non-terminal residue" evidence="1">
    <location>
        <position position="34"/>
    </location>
</feature>
<sequence length="34" mass="3667">STLLVYAIEMATRLSSSTALIAFKTGKPTLWAKP</sequence>
<name>A0A382GZJ2_9ZZZZ</name>
<proteinExistence type="predicted"/>
<evidence type="ECO:0000313" key="1">
    <source>
        <dbReference type="EMBL" id="SVB79611.1"/>
    </source>
</evidence>
<organism evidence="1">
    <name type="scientific">marine metagenome</name>
    <dbReference type="NCBI Taxonomy" id="408172"/>
    <lineage>
        <taxon>unclassified sequences</taxon>
        <taxon>metagenomes</taxon>
        <taxon>ecological metagenomes</taxon>
    </lineage>
</organism>
<accession>A0A382GZJ2</accession>
<reference evidence="1" key="1">
    <citation type="submission" date="2018-05" db="EMBL/GenBank/DDBJ databases">
        <authorList>
            <person name="Lanie J.A."/>
            <person name="Ng W.-L."/>
            <person name="Kazmierczak K.M."/>
            <person name="Andrzejewski T.M."/>
            <person name="Davidsen T.M."/>
            <person name="Wayne K.J."/>
            <person name="Tettelin H."/>
            <person name="Glass J.I."/>
            <person name="Rusch D."/>
            <person name="Podicherti R."/>
            <person name="Tsui H.-C.T."/>
            <person name="Winkler M.E."/>
        </authorList>
    </citation>
    <scope>NUCLEOTIDE SEQUENCE</scope>
</reference>
<protein>
    <submittedName>
        <fullName evidence="1">Uncharacterized protein</fullName>
    </submittedName>
</protein>
<gene>
    <name evidence="1" type="ORF">METZ01_LOCUS232465</name>
</gene>
<dbReference type="AlphaFoldDB" id="A0A382GZJ2"/>
<feature type="non-terminal residue" evidence="1">
    <location>
        <position position="1"/>
    </location>
</feature>